<protein>
    <submittedName>
        <fullName evidence="2">Uncharacterized protein</fullName>
    </submittedName>
</protein>
<dbReference type="EMBL" id="CAJNNV010027954">
    <property type="protein sequence ID" value="CAE8622325.1"/>
    <property type="molecule type" value="Genomic_DNA"/>
</dbReference>
<feature type="non-terminal residue" evidence="2">
    <location>
        <position position="159"/>
    </location>
</feature>
<evidence type="ECO:0000313" key="3">
    <source>
        <dbReference type="Proteomes" id="UP000654075"/>
    </source>
</evidence>
<feature type="compositionally biased region" description="Polar residues" evidence="1">
    <location>
        <begin position="139"/>
        <end position="150"/>
    </location>
</feature>
<proteinExistence type="predicted"/>
<feature type="region of interest" description="Disordered" evidence="1">
    <location>
        <begin position="1"/>
        <end position="44"/>
    </location>
</feature>
<dbReference type="AlphaFoldDB" id="A0A813G7R4"/>
<feature type="non-terminal residue" evidence="2">
    <location>
        <position position="1"/>
    </location>
</feature>
<name>A0A813G7R4_POLGL</name>
<sequence length="159" mass="16115">VLPPADGSSAATGDVACRSGAGSGSSPPKAKAYADSDGKRFTSRPSLGCVVQASKSKRSRKVRSILVDGSAHSAHSIGQALATGLQERSDCQIVGDTAATISEASRDTECVGPNGHAISGLANRAGTHLGCESDDSFQEQRSQRASTACLVSQPGRDAT</sequence>
<dbReference type="Proteomes" id="UP000654075">
    <property type="component" value="Unassembled WGS sequence"/>
</dbReference>
<evidence type="ECO:0000256" key="1">
    <source>
        <dbReference type="SAM" id="MobiDB-lite"/>
    </source>
</evidence>
<reference evidence="2" key="1">
    <citation type="submission" date="2021-02" db="EMBL/GenBank/DDBJ databases">
        <authorList>
            <person name="Dougan E. K."/>
            <person name="Rhodes N."/>
            <person name="Thang M."/>
            <person name="Chan C."/>
        </authorList>
    </citation>
    <scope>NUCLEOTIDE SEQUENCE</scope>
</reference>
<organism evidence="2 3">
    <name type="scientific">Polarella glacialis</name>
    <name type="common">Dinoflagellate</name>
    <dbReference type="NCBI Taxonomy" id="89957"/>
    <lineage>
        <taxon>Eukaryota</taxon>
        <taxon>Sar</taxon>
        <taxon>Alveolata</taxon>
        <taxon>Dinophyceae</taxon>
        <taxon>Suessiales</taxon>
        <taxon>Suessiaceae</taxon>
        <taxon>Polarella</taxon>
    </lineage>
</organism>
<gene>
    <name evidence="2" type="ORF">PGLA1383_LOCUS39797</name>
</gene>
<feature type="region of interest" description="Disordered" evidence="1">
    <location>
        <begin position="132"/>
        <end position="159"/>
    </location>
</feature>
<keyword evidence="3" id="KW-1185">Reference proteome</keyword>
<accession>A0A813G7R4</accession>
<evidence type="ECO:0000313" key="2">
    <source>
        <dbReference type="EMBL" id="CAE8622325.1"/>
    </source>
</evidence>
<comment type="caution">
    <text evidence="2">The sequence shown here is derived from an EMBL/GenBank/DDBJ whole genome shotgun (WGS) entry which is preliminary data.</text>
</comment>